<evidence type="ECO:0000313" key="2">
    <source>
        <dbReference type="EMBL" id="ATA88947.1"/>
    </source>
</evidence>
<evidence type="ECO:0000313" key="3">
    <source>
        <dbReference type="Proteomes" id="UP000217348"/>
    </source>
</evidence>
<gene>
    <name evidence="2" type="ORF">CGC58_03955</name>
</gene>
<dbReference type="RefSeq" id="WP_095895213.1">
    <property type="nucleotide sequence ID" value="NZ_CP022387.1"/>
</dbReference>
<sequence>MNPKKIAIFFIGVLLALFAVTFISGQYKTSQGSVKEGIVLGNTMIKYPTSDILLKDNSPKNSKANQIIEEVTKKKQEKEKTPPAKIDSVASSNEEEDSTLASSTEGKIYYPENSAKFISQLKEKLQQPNCQIIHYGDSQIEGDRITIYVRNRFQALFGGGGPGFIPIKVAYTQNSVNIQASDNWLRFASFDRFKRKKVPHQKYGLYATLSRFTDYNPADTITVKKASFTVKPSSTAYNRLRKFTKFGLHYGNCSHPTKITVYQNGKLLKEDFLKADGKYHNFKLDFDQTPQEIKVELEGVTSPDFYGITLDEAKGVRMDNVAMRGEAGRIFTRLNHENFRQMSAERKPDIFIFQFGGNTIPYIEQEKQITDYVRSLMQNIKWVKRSNPNASVIVIGPGDMSTSENGKMITYPFLIKLNEEMKTQCVNHGVAFWSIYEAMGGENSMVAWVEKGMAASDYVHLKPKGTQIISELFFQHLHNDILAIE</sequence>
<dbReference type="AlphaFoldDB" id="A0A250FYC2"/>
<dbReference type="Proteomes" id="UP000217348">
    <property type="component" value="Chromosome"/>
</dbReference>
<proteinExistence type="predicted"/>
<dbReference type="Gene3D" id="3.40.50.1110">
    <property type="entry name" value="SGNH hydrolase"/>
    <property type="match status" value="1"/>
</dbReference>
<protein>
    <submittedName>
        <fullName evidence="2">Lipase</fullName>
    </submittedName>
</protein>
<reference evidence="3" key="1">
    <citation type="submission" date="2017-06" db="EMBL/GenBank/DDBJ databases">
        <title>Capnocytophaga spp. assemblies.</title>
        <authorList>
            <person name="Gulvik C.A."/>
        </authorList>
    </citation>
    <scope>NUCLEOTIDE SEQUENCE [LARGE SCALE GENOMIC DNA]</scope>
    <source>
        <strain evidence="3">H2177</strain>
    </source>
</reference>
<dbReference type="EMBL" id="CP022387">
    <property type="protein sequence ID" value="ATA88947.1"/>
    <property type="molecule type" value="Genomic_DNA"/>
</dbReference>
<accession>A0A250FYC2</accession>
<dbReference type="SUPFAM" id="SSF52266">
    <property type="entry name" value="SGNH hydrolase"/>
    <property type="match status" value="1"/>
</dbReference>
<name>A0A250FYC2_9FLAO</name>
<feature type="compositionally biased region" description="Basic and acidic residues" evidence="1">
    <location>
        <begin position="71"/>
        <end position="82"/>
    </location>
</feature>
<dbReference type="OrthoDB" id="9810515at2"/>
<dbReference type="InterPro" id="IPR036514">
    <property type="entry name" value="SGNH_hydro_sf"/>
</dbReference>
<feature type="region of interest" description="Disordered" evidence="1">
    <location>
        <begin position="71"/>
        <end position="104"/>
    </location>
</feature>
<dbReference type="KEGG" id="csto:CGC58_03955"/>
<dbReference type="Gene3D" id="2.60.120.1360">
    <property type="match status" value="1"/>
</dbReference>
<evidence type="ECO:0000256" key="1">
    <source>
        <dbReference type="SAM" id="MobiDB-lite"/>
    </source>
</evidence>
<dbReference type="GO" id="GO:0016788">
    <property type="term" value="F:hydrolase activity, acting on ester bonds"/>
    <property type="evidence" value="ECO:0007669"/>
    <property type="project" value="UniProtKB-ARBA"/>
</dbReference>
<organism evidence="2 3">
    <name type="scientific">Capnocytophaga stomatis</name>
    <dbReference type="NCBI Taxonomy" id="1848904"/>
    <lineage>
        <taxon>Bacteria</taxon>
        <taxon>Pseudomonadati</taxon>
        <taxon>Bacteroidota</taxon>
        <taxon>Flavobacteriia</taxon>
        <taxon>Flavobacteriales</taxon>
        <taxon>Flavobacteriaceae</taxon>
        <taxon>Capnocytophaga</taxon>
    </lineage>
</organism>